<sequence>MNRFFGSSKPKAPKPTLNDAIEKMDSRTESVEVKVKKLDAELARYKDQMSKMKDGPAKNAIKSKALRVLKQKKLYEGQRDMMMQQSFNMDQTNFALESMKSTVTTVDAMKIAAKEMKTQFKAINIDKIDNLQDEIEDLLEQSNEVQEALGRSYGLPDDVDEDELEAELEALQNEADFEFEGEPSYLDDTEPAYVETNSEPQKLDQNKVTA</sequence>
<dbReference type="PANTHER" id="PTHR22761">
    <property type="entry name" value="CHARGED MULTIVESICULAR BODY PROTEIN"/>
    <property type="match status" value="1"/>
</dbReference>
<dbReference type="GO" id="GO:0005771">
    <property type="term" value="C:multivesicular body"/>
    <property type="evidence" value="ECO:0007669"/>
    <property type="project" value="TreeGrafter"/>
</dbReference>
<gene>
    <name evidence="4" type="ORF">ROZALSC1DRAFT_28043</name>
</gene>
<feature type="compositionally biased region" description="Acidic residues" evidence="3">
    <location>
        <begin position="175"/>
        <end position="190"/>
    </location>
</feature>
<dbReference type="InterPro" id="IPR005024">
    <property type="entry name" value="Snf7_fam"/>
</dbReference>
<dbReference type="Gene3D" id="1.10.287.1060">
    <property type="entry name" value="ESAT-6-like"/>
    <property type="match status" value="1"/>
</dbReference>
<name>A0A4P9YNA7_ROZAC</name>
<dbReference type="Gene3D" id="6.10.250.1710">
    <property type="match status" value="1"/>
</dbReference>
<evidence type="ECO:0000256" key="3">
    <source>
        <dbReference type="SAM" id="MobiDB-lite"/>
    </source>
</evidence>
<feature type="region of interest" description="Disordered" evidence="3">
    <location>
        <begin position="1"/>
        <end position="26"/>
    </location>
</feature>
<comment type="similarity">
    <text evidence="1">Belongs to the SNF7 family.</text>
</comment>
<reference evidence="5" key="1">
    <citation type="journal article" date="2018" name="Nat. Microbiol.">
        <title>Leveraging single-cell genomics to expand the fungal tree of life.</title>
        <authorList>
            <person name="Ahrendt S.R."/>
            <person name="Quandt C.A."/>
            <person name="Ciobanu D."/>
            <person name="Clum A."/>
            <person name="Salamov A."/>
            <person name="Andreopoulos B."/>
            <person name="Cheng J.F."/>
            <person name="Woyke T."/>
            <person name="Pelin A."/>
            <person name="Henrissat B."/>
            <person name="Reynolds N.K."/>
            <person name="Benny G.L."/>
            <person name="Smith M.E."/>
            <person name="James T.Y."/>
            <person name="Grigoriev I.V."/>
        </authorList>
    </citation>
    <scope>NUCLEOTIDE SEQUENCE [LARGE SCALE GENOMIC DNA]</scope>
    <source>
        <strain evidence="5">CSF55</strain>
    </source>
</reference>
<accession>A0A4P9YNA7</accession>
<dbReference type="Pfam" id="PF03357">
    <property type="entry name" value="Snf7"/>
    <property type="match status" value="1"/>
</dbReference>
<organism evidence="4 5">
    <name type="scientific">Rozella allomycis (strain CSF55)</name>
    <dbReference type="NCBI Taxonomy" id="988480"/>
    <lineage>
        <taxon>Eukaryota</taxon>
        <taxon>Fungi</taxon>
        <taxon>Fungi incertae sedis</taxon>
        <taxon>Cryptomycota</taxon>
        <taxon>Cryptomycota incertae sedis</taxon>
        <taxon>Rozella</taxon>
    </lineage>
</organism>
<evidence type="ECO:0000313" key="4">
    <source>
        <dbReference type="EMBL" id="RKP20461.1"/>
    </source>
</evidence>
<dbReference type="GO" id="GO:0032511">
    <property type="term" value="P:late endosome to vacuole transport via multivesicular body sorting pathway"/>
    <property type="evidence" value="ECO:0007669"/>
    <property type="project" value="TreeGrafter"/>
</dbReference>
<proteinExistence type="inferred from homology"/>
<feature type="compositionally biased region" description="Basic and acidic residues" evidence="3">
    <location>
        <begin position="201"/>
        <end position="210"/>
    </location>
</feature>
<dbReference type="Proteomes" id="UP000281549">
    <property type="component" value="Unassembled WGS sequence"/>
</dbReference>
<dbReference type="AlphaFoldDB" id="A0A4P9YNA7"/>
<keyword evidence="2" id="KW-0175">Coiled coil</keyword>
<protein>
    <submittedName>
        <fullName evidence="4">Charged multivesicular body protein 5</fullName>
    </submittedName>
</protein>
<dbReference type="PANTHER" id="PTHR22761:SF12">
    <property type="entry name" value="CHARGED MULTIVESICULAR BODY PROTEIN 5"/>
    <property type="match status" value="1"/>
</dbReference>
<dbReference type="GO" id="GO:0006900">
    <property type="term" value="P:vesicle budding from membrane"/>
    <property type="evidence" value="ECO:0007669"/>
    <property type="project" value="TreeGrafter"/>
</dbReference>
<evidence type="ECO:0000256" key="1">
    <source>
        <dbReference type="ARBA" id="ARBA00006190"/>
    </source>
</evidence>
<evidence type="ECO:0000313" key="5">
    <source>
        <dbReference type="Proteomes" id="UP000281549"/>
    </source>
</evidence>
<feature type="region of interest" description="Disordered" evidence="3">
    <location>
        <begin position="169"/>
        <end position="210"/>
    </location>
</feature>
<evidence type="ECO:0000256" key="2">
    <source>
        <dbReference type="ARBA" id="ARBA00023054"/>
    </source>
</evidence>
<dbReference type="EMBL" id="ML005060">
    <property type="protein sequence ID" value="RKP20461.1"/>
    <property type="molecule type" value="Genomic_DNA"/>
</dbReference>